<dbReference type="GO" id="GO:0005634">
    <property type="term" value="C:nucleus"/>
    <property type="evidence" value="ECO:0007669"/>
    <property type="project" value="EnsemblFungi"/>
</dbReference>
<dbReference type="GO" id="GO:0008270">
    <property type="term" value="F:zinc ion binding"/>
    <property type="evidence" value="ECO:0007669"/>
    <property type="project" value="InterPro"/>
</dbReference>
<evidence type="ECO:0000259" key="7">
    <source>
        <dbReference type="PROSITE" id="PS50048"/>
    </source>
</evidence>
<dbReference type="CDD" id="cd00067">
    <property type="entry name" value="GAL4"/>
    <property type="match status" value="1"/>
</dbReference>
<dbReference type="KEGG" id="kng:KNAG_0M00620"/>
<keyword evidence="6" id="KW-0539">Nucleus</keyword>
<dbReference type="InterPro" id="IPR001138">
    <property type="entry name" value="Zn2Cys6_DnaBD"/>
</dbReference>
<name>J7RDG0_HUIN7</name>
<keyword evidence="1" id="KW-0479">Metal-binding</keyword>
<dbReference type="Pfam" id="PF00172">
    <property type="entry name" value="Zn_clus"/>
    <property type="match status" value="1"/>
</dbReference>
<proteinExistence type="predicted"/>
<evidence type="ECO:0000256" key="5">
    <source>
        <dbReference type="ARBA" id="ARBA00023163"/>
    </source>
</evidence>
<dbReference type="Gene3D" id="4.10.240.10">
    <property type="entry name" value="Zn(2)-C6 fungal-type DNA-binding domain"/>
    <property type="match status" value="1"/>
</dbReference>
<organism evidence="8 9">
    <name type="scientific">Huiozyma naganishii (strain ATCC MYA-139 / BCRC 22969 / CBS 8797 / KCTC 17520 / NBRC 10181 / NCYC 3082 / Yp74L-3)</name>
    <name type="common">Yeast</name>
    <name type="synonym">Kazachstania naganishii</name>
    <dbReference type="NCBI Taxonomy" id="1071383"/>
    <lineage>
        <taxon>Eukaryota</taxon>
        <taxon>Fungi</taxon>
        <taxon>Dikarya</taxon>
        <taxon>Ascomycota</taxon>
        <taxon>Saccharomycotina</taxon>
        <taxon>Saccharomycetes</taxon>
        <taxon>Saccharomycetales</taxon>
        <taxon>Saccharomycetaceae</taxon>
        <taxon>Huiozyma</taxon>
    </lineage>
</organism>
<feature type="domain" description="Zn(2)-C6 fungal-type" evidence="7">
    <location>
        <begin position="25"/>
        <end position="55"/>
    </location>
</feature>
<dbReference type="AlphaFoldDB" id="J7RDG0"/>
<accession>J7RDG0</accession>
<evidence type="ECO:0000256" key="4">
    <source>
        <dbReference type="ARBA" id="ARBA00023125"/>
    </source>
</evidence>
<dbReference type="OMA" id="CWACRLK"/>
<dbReference type="InterPro" id="IPR036864">
    <property type="entry name" value="Zn2-C6_fun-type_DNA-bd_sf"/>
</dbReference>
<dbReference type="GO" id="GO:0090180">
    <property type="term" value="P:positive regulation of thiamine biosynthetic process"/>
    <property type="evidence" value="ECO:0007669"/>
    <property type="project" value="EnsemblFungi"/>
</dbReference>
<dbReference type="Proteomes" id="UP000006310">
    <property type="component" value="Chromosome 13"/>
</dbReference>
<evidence type="ECO:0000256" key="1">
    <source>
        <dbReference type="ARBA" id="ARBA00022723"/>
    </source>
</evidence>
<dbReference type="STRING" id="1071383.J7RDG0"/>
<keyword evidence="3" id="KW-0805">Transcription regulation</keyword>
<evidence type="ECO:0000313" key="8">
    <source>
        <dbReference type="EMBL" id="CCK72915.1"/>
    </source>
</evidence>
<evidence type="ECO:0000256" key="6">
    <source>
        <dbReference type="ARBA" id="ARBA00023242"/>
    </source>
</evidence>
<keyword evidence="9" id="KW-1185">Reference proteome</keyword>
<dbReference type="EMBL" id="HE978326">
    <property type="protein sequence ID" value="CCK72915.1"/>
    <property type="molecule type" value="Genomic_DNA"/>
</dbReference>
<dbReference type="InterPro" id="IPR050675">
    <property type="entry name" value="OAF3"/>
</dbReference>
<keyword evidence="5" id="KW-0804">Transcription</keyword>
<dbReference type="GeneID" id="34528695"/>
<dbReference type="PROSITE" id="PS50048">
    <property type="entry name" value="ZN2_CY6_FUNGAL_2"/>
    <property type="match status" value="1"/>
</dbReference>
<evidence type="ECO:0000256" key="2">
    <source>
        <dbReference type="ARBA" id="ARBA00022833"/>
    </source>
</evidence>
<reference evidence="8 9" key="1">
    <citation type="journal article" date="2011" name="Proc. Natl. Acad. Sci. U.S.A.">
        <title>Evolutionary erosion of yeast sex chromosomes by mating-type switching accidents.</title>
        <authorList>
            <person name="Gordon J.L."/>
            <person name="Armisen D."/>
            <person name="Proux-Wera E."/>
            <person name="Oheigeartaigh S.S."/>
            <person name="Byrne K.P."/>
            <person name="Wolfe K.H."/>
        </authorList>
    </citation>
    <scope>NUCLEOTIDE SEQUENCE [LARGE SCALE GENOMIC DNA]</scope>
    <source>
        <strain evidence="9">ATCC MYA-139 / BCRC 22969 / CBS 8797 / CCRC 22969 / KCTC 17520 / NBRC 10181 / NCYC 3082</strain>
    </source>
</reference>
<evidence type="ECO:0000256" key="3">
    <source>
        <dbReference type="ARBA" id="ARBA00023015"/>
    </source>
</evidence>
<sequence>MAETNHVRSSTTDMKKASRARTFTGCWACRLKKRRCNLEKPICSLCVRHGDHCSYDIRLMWLDENIYKVNKRSQLSNLGTVKSAKLSKEKFKNMMHFENGSLKKIVAPVDELKKDEKFTISIRRFQVYDNAVRSVYVESNRYDQKYVDSRLNNLLENVEDDVLVAQDDACCNVKHGPFNVFSTAGRQTTKIEPIPSPVSSCELRQPEPVYKAKGNWMTPELDAIDQTMSMYEIPELAYLSPVSSTGSMDEVLESKIYNTLWLHCNDNMILSRNEYSSWFIDHMKTSIPVDFLAVIQNIIDDVSLTHLDTWIPMVVDDRYSVDCQSVGVTLLLILNAYYNYPVFTTILENWFLRQSTARYCMYPLINFIVRELDSCQMLYHCYKLLNGSISLQDSYQDELTFELNVMVTEKLVGKWKDRVLQQLVFEQDTSNSCSQLKYWELQLKCQEQFYRDIYVMTDE</sequence>
<dbReference type="eggNOG" id="ENOG502QU1Y">
    <property type="taxonomic scope" value="Eukaryota"/>
</dbReference>
<dbReference type="GO" id="GO:0045944">
    <property type="term" value="P:positive regulation of transcription by RNA polymerase II"/>
    <property type="evidence" value="ECO:0007669"/>
    <property type="project" value="EnsemblFungi"/>
</dbReference>
<dbReference type="PANTHER" id="PTHR31069:SF32">
    <property type="entry name" value="ARGININE METABOLISM REGULATION PROTEIN II"/>
    <property type="match status" value="1"/>
</dbReference>
<dbReference type="HOGENOM" id="CLU_050082_0_0_1"/>
<dbReference type="PANTHER" id="PTHR31069">
    <property type="entry name" value="OLEATE-ACTIVATED TRANSCRIPTION FACTOR 1-RELATED"/>
    <property type="match status" value="1"/>
</dbReference>
<protein>
    <recommendedName>
        <fullName evidence="7">Zn(2)-C6 fungal-type domain-containing protein</fullName>
    </recommendedName>
</protein>
<dbReference type="SMART" id="SM00066">
    <property type="entry name" value="GAL4"/>
    <property type="match status" value="1"/>
</dbReference>
<dbReference type="PROSITE" id="PS00463">
    <property type="entry name" value="ZN2_CY6_FUNGAL_1"/>
    <property type="match status" value="1"/>
</dbReference>
<dbReference type="OrthoDB" id="416217at2759"/>
<keyword evidence="2" id="KW-0862">Zinc</keyword>
<evidence type="ECO:0000313" key="9">
    <source>
        <dbReference type="Proteomes" id="UP000006310"/>
    </source>
</evidence>
<dbReference type="RefSeq" id="XP_022467159.1">
    <property type="nucleotide sequence ID" value="XM_022610911.1"/>
</dbReference>
<dbReference type="SUPFAM" id="SSF57701">
    <property type="entry name" value="Zn2/Cys6 DNA-binding domain"/>
    <property type="match status" value="1"/>
</dbReference>
<dbReference type="GO" id="GO:0000981">
    <property type="term" value="F:DNA-binding transcription factor activity, RNA polymerase II-specific"/>
    <property type="evidence" value="ECO:0007669"/>
    <property type="project" value="InterPro"/>
</dbReference>
<reference evidence="9" key="2">
    <citation type="submission" date="2012-08" db="EMBL/GenBank/DDBJ databases">
        <title>Genome sequence of Kazachstania naganishii.</title>
        <authorList>
            <person name="Gordon J.L."/>
            <person name="Armisen D."/>
            <person name="Proux-Wera E."/>
            <person name="OhEigeartaigh S.S."/>
            <person name="Byrne K.P."/>
            <person name="Wolfe K.H."/>
        </authorList>
    </citation>
    <scope>NUCLEOTIDE SEQUENCE [LARGE SCALE GENOMIC DNA]</scope>
    <source>
        <strain evidence="9">ATCC MYA-139 / BCRC 22969 / CBS 8797 / CCRC 22969 / KCTC 17520 / NBRC 10181 / NCYC 3082</strain>
    </source>
</reference>
<dbReference type="GO" id="GO:0000978">
    <property type="term" value="F:RNA polymerase II cis-regulatory region sequence-specific DNA binding"/>
    <property type="evidence" value="ECO:0007669"/>
    <property type="project" value="EnsemblFungi"/>
</dbReference>
<keyword evidence="4" id="KW-0238">DNA-binding</keyword>
<gene>
    <name evidence="8" type="primary">KNAG0M00620</name>
    <name evidence="8" type="ordered locus">KNAG_0M00620</name>
</gene>